<reference evidence="3 4" key="1">
    <citation type="submission" date="2015-12" db="EMBL/GenBank/DDBJ databases">
        <title>The genome of Folsomia candida.</title>
        <authorList>
            <person name="Faddeeva A."/>
            <person name="Derks M.F."/>
            <person name="Anvar Y."/>
            <person name="Smit S."/>
            <person name="Van Straalen N."/>
            <person name="Roelofs D."/>
        </authorList>
    </citation>
    <scope>NUCLEOTIDE SEQUENCE [LARGE SCALE GENOMIC DNA]</scope>
    <source>
        <strain evidence="3 4">VU population</strain>
        <tissue evidence="3">Whole body</tissue>
    </source>
</reference>
<keyword evidence="4" id="KW-1185">Reference proteome</keyword>
<gene>
    <name evidence="3" type="ORF">Fcan01_27020</name>
</gene>
<feature type="compositionally biased region" description="Polar residues" evidence="1">
    <location>
        <begin position="15"/>
        <end position="32"/>
    </location>
</feature>
<organism evidence="3 4">
    <name type="scientific">Folsomia candida</name>
    <name type="common">Springtail</name>
    <dbReference type="NCBI Taxonomy" id="158441"/>
    <lineage>
        <taxon>Eukaryota</taxon>
        <taxon>Metazoa</taxon>
        <taxon>Ecdysozoa</taxon>
        <taxon>Arthropoda</taxon>
        <taxon>Hexapoda</taxon>
        <taxon>Collembola</taxon>
        <taxon>Entomobryomorpha</taxon>
        <taxon>Isotomoidea</taxon>
        <taxon>Isotomidae</taxon>
        <taxon>Proisotominae</taxon>
        <taxon>Folsomia</taxon>
    </lineage>
</organism>
<keyword evidence="2" id="KW-0472">Membrane</keyword>
<dbReference type="AlphaFoldDB" id="A0A226CZ06"/>
<proteinExistence type="predicted"/>
<accession>A0A226CZ06</accession>
<sequence>MDPLPIKSDDKPDQLSPTDPTPSRTLQVSHPTSTPAQISLASAILSGKDDLARALYARTYAKISTATYDWAVIVLMLLLGLTSDLVASYTNPNSTAELDTVFVGIASSLIILVSHVDAWFKHHYIGADAAIGVVFGVHRLILSIRTGWAWAGSVSGSEGIVLPEWMFQIYTLVMIFIGENHVSTATAVILYVNLALYCIILGFRYPLVTMAIVLAKVRGGREGMNKLDEFVRRWKNWVAAGFAVFLGVVFVYVEVKENSEGVGVLQEKMEEWKPCLKLGTGFMILWGLLVGTVGIVCWGAVNLWGLCVYLRGRCIRERIV</sequence>
<evidence type="ECO:0000313" key="3">
    <source>
        <dbReference type="EMBL" id="OXA38193.1"/>
    </source>
</evidence>
<feature type="transmembrane region" description="Helical" evidence="2">
    <location>
        <begin position="160"/>
        <end position="178"/>
    </location>
</feature>
<feature type="transmembrane region" description="Helical" evidence="2">
    <location>
        <begin position="190"/>
        <end position="215"/>
    </location>
</feature>
<feature type="transmembrane region" description="Helical" evidence="2">
    <location>
        <begin position="126"/>
        <end position="148"/>
    </location>
</feature>
<feature type="region of interest" description="Disordered" evidence="1">
    <location>
        <begin position="1"/>
        <end position="32"/>
    </location>
</feature>
<evidence type="ECO:0000256" key="1">
    <source>
        <dbReference type="SAM" id="MobiDB-lite"/>
    </source>
</evidence>
<name>A0A226CZ06_FOLCA</name>
<dbReference type="EMBL" id="LNIX01000047">
    <property type="protein sequence ID" value="OXA38193.1"/>
    <property type="molecule type" value="Genomic_DNA"/>
</dbReference>
<feature type="transmembrane region" description="Helical" evidence="2">
    <location>
        <begin position="236"/>
        <end position="253"/>
    </location>
</feature>
<evidence type="ECO:0000313" key="4">
    <source>
        <dbReference type="Proteomes" id="UP000198287"/>
    </source>
</evidence>
<feature type="transmembrane region" description="Helical" evidence="2">
    <location>
        <begin position="283"/>
        <end position="310"/>
    </location>
</feature>
<keyword evidence="2" id="KW-1133">Transmembrane helix</keyword>
<protein>
    <submittedName>
        <fullName evidence="3">Uncharacterized protein</fullName>
    </submittedName>
</protein>
<dbReference type="Proteomes" id="UP000198287">
    <property type="component" value="Unassembled WGS sequence"/>
</dbReference>
<keyword evidence="2" id="KW-0812">Transmembrane</keyword>
<feature type="transmembrane region" description="Helical" evidence="2">
    <location>
        <begin position="70"/>
        <end position="89"/>
    </location>
</feature>
<evidence type="ECO:0000256" key="2">
    <source>
        <dbReference type="SAM" id="Phobius"/>
    </source>
</evidence>
<feature type="transmembrane region" description="Helical" evidence="2">
    <location>
        <begin position="101"/>
        <end position="120"/>
    </location>
</feature>
<comment type="caution">
    <text evidence="3">The sequence shown here is derived from an EMBL/GenBank/DDBJ whole genome shotgun (WGS) entry which is preliminary data.</text>
</comment>